<name>A0AAD8ECR7_DIPPU</name>
<keyword evidence="2" id="KW-1185">Reference proteome</keyword>
<dbReference type="EMBL" id="JASPKZ010007322">
    <property type="protein sequence ID" value="KAJ9585012.1"/>
    <property type="molecule type" value="Genomic_DNA"/>
</dbReference>
<protein>
    <submittedName>
        <fullName evidence="1">Uncharacterized protein</fullName>
    </submittedName>
</protein>
<comment type="caution">
    <text evidence="1">The sequence shown here is derived from an EMBL/GenBank/DDBJ whole genome shotgun (WGS) entry which is preliminary data.</text>
</comment>
<feature type="non-terminal residue" evidence="1">
    <location>
        <position position="1"/>
    </location>
</feature>
<sequence>KHNTIKDNNKQLQCFINIPLLSSRGREACSSPTFRQRLRLASSIASLKTTLEDARRSLWRN</sequence>
<reference evidence="1" key="2">
    <citation type="submission" date="2023-05" db="EMBL/GenBank/DDBJ databases">
        <authorList>
            <person name="Fouks B."/>
        </authorList>
    </citation>
    <scope>NUCLEOTIDE SEQUENCE</scope>
    <source>
        <strain evidence="1">Stay&amp;Tobe</strain>
        <tissue evidence="1">Testes</tissue>
    </source>
</reference>
<dbReference type="AlphaFoldDB" id="A0AAD8ECR7"/>
<reference evidence="1" key="1">
    <citation type="journal article" date="2023" name="IScience">
        <title>Live-bearing cockroach genome reveals convergent evolutionary mechanisms linked to viviparity in insects and beyond.</title>
        <authorList>
            <person name="Fouks B."/>
            <person name="Harrison M.C."/>
            <person name="Mikhailova A.A."/>
            <person name="Marchal E."/>
            <person name="English S."/>
            <person name="Carruthers M."/>
            <person name="Jennings E.C."/>
            <person name="Chiamaka E.L."/>
            <person name="Frigard R.A."/>
            <person name="Pippel M."/>
            <person name="Attardo G.M."/>
            <person name="Benoit J.B."/>
            <person name="Bornberg-Bauer E."/>
            <person name="Tobe S.S."/>
        </authorList>
    </citation>
    <scope>NUCLEOTIDE SEQUENCE</scope>
    <source>
        <strain evidence="1">Stay&amp;Tobe</strain>
    </source>
</reference>
<gene>
    <name evidence="1" type="ORF">L9F63_020646</name>
</gene>
<dbReference type="Proteomes" id="UP001233999">
    <property type="component" value="Unassembled WGS sequence"/>
</dbReference>
<accession>A0AAD8ECR7</accession>
<evidence type="ECO:0000313" key="2">
    <source>
        <dbReference type="Proteomes" id="UP001233999"/>
    </source>
</evidence>
<feature type="non-terminal residue" evidence="1">
    <location>
        <position position="61"/>
    </location>
</feature>
<evidence type="ECO:0000313" key="1">
    <source>
        <dbReference type="EMBL" id="KAJ9585012.1"/>
    </source>
</evidence>
<organism evidence="1 2">
    <name type="scientific">Diploptera punctata</name>
    <name type="common">Pacific beetle cockroach</name>
    <dbReference type="NCBI Taxonomy" id="6984"/>
    <lineage>
        <taxon>Eukaryota</taxon>
        <taxon>Metazoa</taxon>
        <taxon>Ecdysozoa</taxon>
        <taxon>Arthropoda</taxon>
        <taxon>Hexapoda</taxon>
        <taxon>Insecta</taxon>
        <taxon>Pterygota</taxon>
        <taxon>Neoptera</taxon>
        <taxon>Polyneoptera</taxon>
        <taxon>Dictyoptera</taxon>
        <taxon>Blattodea</taxon>
        <taxon>Blaberoidea</taxon>
        <taxon>Blaberidae</taxon>
        <taxon>Diplopterinae</taxon>
        <taxon>Diploptera</taxon>
    </lineage>
</organism>
<proteinExistence type="predicted"/>